<evidence type="ECO:0008006" key="5">
    <source>
        <dbReference type="Google" id="ProtNLM"/>
    </source>
</evidence>
<feature type="region of interest" description="Disordered" evidence="2">
    <location>
        <begin position="1"/>
        <end position="26"/>
    </location>
</feature>
<keyword evidence="1" id="KW-0175">Coiled coil</keyword>
<proteinExistence type="predicted"/>
<evidence type="ECO:0000256" key="1">
    <source>
        <dbReference type="SAM" id="Coils"/>
    </source>
</evidence>
<feature type="compositionally biased region" description="Low complexity" evidence="2">
    <location>
        <begin position="164"/>
        <end position="181"/>
    </location>
</feature>
<keyword evidence="4" id="KW-1185">Reference proteome</keyword>
<dbReference type="Proteomes" id="UP001470230">
    <property type="component" value="Unassembled WGS sequence"/>
</dbReference>
<reference evidence="3 4" key="1">
    <citation type="submission" date="2024-04" db="EMBL/GenBank/DDBJ databases">
        <title>Tritrichomonas musculus Genome.</title>
        <authorList>
            <person name="Alves-Ferreira E."/>
            <person name="Grigg M."/>
            <person name="Lorenzi H."/>
            <person name="Galac M."/>
        </authorList>
    </citation>
    <scope>NUCLEOTIDE SEQUENCE [LARGE SCALE GENOMIC DNA]</scope>
    <source>
        <strain evidence="3 4">EAF2021</strain>
    </source>
</reference>
<feature type="region of interest" description="Disordered" evidence="2">
    <location>
        <begin position="161"/>
        <end position="184"/>
    </location>
</feature>
<sequence>MQGTNSDPMNTTKPANATELEEMNKEADMMLKQKEKELKSYMDAVNEAEKILRQLQDIVAKKTAELASITKPDENAESDRFAVEEEIEKLEAEHQKEMQRLQDQHMEEMMALKADFQNTLNEAENWSNRHAEIALQEKMNELERLKQEAIDAKQQLNETTFLRSRSSSYNNGQNNSKNSSNALSQKTVADQIAKLEEQLSELTSVTREELRDSRAKIDECVAAIELRRQSQAAEIRRLEDEIKQRQERYANHISAVKEQYQLERQTLEQSIEVTSARGTNTEKIISQLEQHHEAQLNEVLSDIESMRKSIDNSGNKANSNAASVRSVIREIQKLTEEKSAIIEETKMIESEIQELDEENEKLRSELNILRTRLSKSTKKI</sequence>
<evidence type="ECO:0000256" key="2">
    <source>
        <dbReference type="SAM" id="MobiDB-lite"/>
    </source>
</evidence>
<protein>
    <recommendedName>
        <fullName evidence="5">Kinetoplast-associated protein</fullName>
    </recommendedName>
</protein>
<evidence type="ECO:0000313" key="3">
    <source>
        <dbReference type="EMBL" id="KAK8838165.1"/>
    </source>
</evidence>
<name>A0ABR2GW59_9EUKA</name>
<accession>A0ABR2GW59</accession>
<gene>
    <name evidence="3" type="ORF">M9Y10_035581</name>
</gene>
<comment type="caution">
    <text evidence="3">The sequence shown here is derived from an EMBL/GenBank/DDBJ whole genome shotgun (WGS) entry which is preliminary data.</text>
</comment>
<organism evidence="3 4">
    <name type="scientific">Tritrichomonas musculus</name>
    <dbReference type="NCBI Taxonomy" id="1915356"/>
    <lineage>
        <taxon>Eukaryota</taxon>
        <taxon>Metamonada</taxon>
        <taxon>Parabasalia</taxon>
        <taxon>Tritrichomonadida</taxon>
        <taxon>Tritrichomonadidae</taxon>
        <taxon>Tritrichomonas</taxon>
    </lineage>
</organism>
<feature type="compositionally biased region" description="Polar residues" evidence="2">
    <location>
        <begin position="1"/>
        <end position="15"/>
    </location>
</feature>
<evidence type="ECO:0000313" key="4">
    <source>
        <dbReference type="Proteomes" id="UP001470230"/>
    </source>
</evidence>
<dbReference type="EMBL" id="JAPFFF010000056">
    <property type="protein sequence ID" value="KAK8838165.1"/>
    <property type="molecule type" value="Genomic_DNA"/>
</dbReference>
<feature type="coiled-coil region" evidence="1">
    <location>
        <begin position="324"/>
        <end position="379"/>
    </location>
</feature>